<dbReference type="AlphaFoldDB" id="A0A060UUT4"/>
<keyword evidence="3" id="KW-1185">Reference proteome</keyword>
<reference evidence="1" key="2">
    <citation type="submission" date="2014-07" db="EMBL/GenBank/DDBJ databases">
        <title>Initial genome analysis of the psychrotolerant acidophile Acidithiobacillus ferrivorans CF27: insights into iron and sulfur oxidation pathways and into biofilm formation.</title>
        <authorList>
            <person name="Talla E."/>
            <person name="Hedrich S."/>
            <person name="Mangenot S."/>
            <person name="Ji B."/>
            <person name="Johnson D.B."/>
            <person name="Barbe V."/>
            <person name="Bonnefoy V."/>
        </authorList>
    </citation>
    <scope>NUCLEOTIDE SEQUENCE [LARGE SCALE GENOMIC DNA]</scope>
    <source>
        <strain evidence="1">CF27</strain>
    </source>
</reference>
<dbReference type="RefSeq" id="WP_156103863.1">
    <property type="nucleotide sequence ID" value="NZ_CCCS020000035.1"/>
</dbReference>
<evidence type="ECO:0000313" key="1">
    <source>
        <dbReference type="EMBL" id="CDQ10493.1"/>
    </source>
</evidence>
<dbReference type="Proteomes" id="UP000193925">
    <property type="component" value="Chromosome AFERRI"/>
</dbReference>
<proteinExistence type="predicted"/>
<evidence type="ECO:0000313" key="2">
    <source>
        <dbReference type="EMBL" id="SMH64523.1"/>
    </source>
</evidence>
<dbReference type="EMBL" id="CCCS020000035">
    <property type="protein sequence ID" value="CDQ10493.1"/>
    <property type="molecule type" value="Genomic_DNA"/>
</dbReference>
<sequence>MQTPKNRKPCQIFSFAEAKRERDDRKETESLTDFEITEENNEAELRLLKTIFPG</sequence>
<gene>
    <name evidence="2" type="ORF">AFERRI_10556</name>
    <name evidence="1" type="ORF">AFERRI_400274</name>
</gene>
<reference evidence="1" key="1">
    <citation type="submission" date="2014-03" db="EMBL/GenBank/DDBJ databases">
        <authorList>
            <person name="Genoscope - CEA"/>
        </authorList>
    </citation>
    <scope>NUCLEOTIDE SEQUENCE [LARGE SCALE GENOMIC DNA]</scope>
    <source>
        <strain evidence="1">CF27</strain>
    </source>
</reference>
<evidence type="ECO:0000313" key="3">
    <source>
        <dbReference type="Proteomes" id="UP000193925"/>
    </source>
</evidence>
<protein>
    <submittedName>
        <fullName evidence="1">Uncharacterized protein</fullName>
    </submittedName>
</protein>
<accession>A0A060UUT4</accession>
<name>A0A060UUT4_9PROT</name>
<dbReference type="EMBL" id="LT841305">
    <property type="protein sequence ID" value="SMH64523.1"/>
    <property type="molecule type" value="Genomic_DNA"/>
</dbReference>
<organism evidence="1">
    <name type="scientific">Acidithiobacillus ferrivorans</name>
    <dbReference type="NCBI Taxonomy" id="160808"/>
    <lineage>
        <taxon>Bacteria</taxon>
        <taxon>Pseudomonadati</taxon>
        <taxon>Pseudomonadota</taxon>
        <taxon>Acidithiobacillia</taxon>
        <taxon>Acidithiobacillales</taxon>
        <taxon>Acidithiobacillaceae</taxon>
        <taxon>Acidithiobacillus</taxon>
    </lineage>
</organism>
<reference evidence="2 3" key="3">
    <citation type="submission" date="2017-03" db="EMBL/GenBank/DDBJ databases">
        <authorList>
            <person name="Regsiter A."/>
            <person name="William W."/>
        </authorList>
    </citation>
    <scope>NUCLEOTIDE SEQUENCE [LARGE SCALE GENOMIC DNA]</scope>
    <source>
        <strain evidence="2">PRJEB5721</strain>
    </source>
</reference>